<sequence length="333" mass="36144">MRKLYRTTGIFGVAVLALTACGPDEEETTAGDDSPDDSAQEDVDPDGAEEQGDTPGEIADEDGEEPDPDEAQGNGGEAPELSEIGDEVWEASLAEDSVTVTAEVPAALFGMEELPTDELEDGTEDSGAEDDELEAESEGETVEIIISGDMQGNGSTWQMADIIDYRLFDEGSTIYQSVDSFIEEYTSLQPDAQAGVDPEALRQELEAQGAEWIDVSSTLSGQIETPEQFIENFRDDMLQEAGISSLGEAPLTGESEDRDGEDVWVYREENGEEYLEFVFLADESAPVLHEIDMNVEGMVMNITFSDWSEAEPEEEPTEALSEEELNAIGESAM</sequence>
<feature type="compositionally biased region" description="Acidic residues" evidence="1">
    <location>
        <begin position="114"/>
        <end position="139"/>
    </location>
</feature>
<feature type="region of interest" description="Disordered" evidence="1">
    <location>
        <begin position="23"/>
        <end position="81"/>
    </location>
</feature>
<evidence type="ECO:0000256" key="1">
    <source>
        <dbReference type="SAM" id="MobiDB-lite"/>
    </source>
</evidence>
<dbReference type="PROSITE" id="PS51257">
    <property type="entry name" value="PROKAR_LIPOPROTEIN"/>
    <property type="match status" value="1"/>
</dbReference>
<name>A0A7X8TKC8_9MICC</name>
<proteinExistence type="predicted"/>
<dbReference type="Proteomes" id="UP000523139">
    <property type="component" value="Unassembled WGS sequence"/>
</dbReference>
<dbReference type="RefSeq" id="WP_168887879.1">
    <property type="nucleotide sequence ID" value="NZ_JABAHY010000009.1"/>
</dbReference>
<protein>
    <submittedName>
        <fullName evidence="2">Uncharacterized protein</fullName>
    </submittedName>
</protein>
<feature type="compositionally biased region" description="Acidic residues" evidence="1">
    <location>
        <begin position="23"/>
        <end position="70"/>
    </location>
</feature>
<dbReference type="AlphaFoldDB" id="A0A7X8TKC8"/>
<keyword evidence="3" id="KW-1185">Reference proteome</keyword>
<feature type="region of interest" description="Disordered" evidence="1">
    <location>
        <begin position="109"/>
        <end position="139"/>
    </location>
</feature>
<gene>
    <name evidence="2" type="ORF">HGQ17_10430</name>
</gene>
<accession>A0A7X8TKC8</accession>
<comment type="caution">
    <text evidence="2">The sequence shown here is derived from an EMBL/GenBank/DDBJ whole genome shotgun (WGS) entry which is preliminary data.</text>
</comment>
<feature type="region of interest" description="Disordered" evidence="1">
    <location>
        <begin position="308"/>
        <end position="333"/>
    </location>
</feature>
<organism evidence="2 3">
    <name type="scientific">Nesterenkonia sedimenti</name>
    <dbReference type="NCBI Taxonomy" id="1463632"/>
    <lineage>
        <taxon>Bacteria</taxon>
        <taxon>Bacillati</taxon>
        <taxon>Actinomycetota</taxon>
        <taxon>Actinomycetes</taxon>
        <taxon>Micrococcales</taxon>
        <taxon>Micrococcaceae</taxon>
        <taxon>Nesterenkonia</taxon>
    </lineage>
</organism>
<feature type="compositionally biased region" description="Acidic residues" evidence="1">
    <location>
        <begin position="308"/>
        <end position="325"/>
    </location>
</feature>
<dbReference type="EMBL" id="JABAHY010000009">
    <property type="protein sequence ID" value="NLS10400.1"/>
    <property type="molecule type" value="Genomic_DNA"/>
</dbReference>
<evidence type="ECO:0000313" key="2">
    <source>
        <dbReference type="EMBL" id="NLS10400.1"/>
    </source>
</evidence>
<evidence type="ECO:0000313" key="3">
    <source>
        <dbReference type="Proteomes" id="UP000523139"/>
    </source>
</evidence>
<reference evidence="2 3" key="1">
    <citation type="submission" date="2020-04" db="EMBL/GenBank/DDBJ databases">
        <title>Nesterenkonia sp. nov., isolated from marine sediment.</title>
        <authorList>
            <person name="Zhang G."/>
        </authorList>
    </citation>
    <scope>NUCLEOTIDE SEQUENCE [LARGE SCALE GENOMIC DNA]</scope>
    <source>
        <strain evidence="2 3">MY13</strain>
    </source>
</reference>